<dbReference type="PANTHER" id="PTHR16255:SF15">
    <property type="entry name" value="SPORULATION PROTEIN RMD1"/>
    <property type="match status" value="1"/>
</dbReference>
<feature type="transmembrane region" description="Helical" evidence="3">
    <location>
        <begin position="518"/>
        <end position="541"/>
    </location>
</feature>
<feature type="compositionally biased region" description="Polar residues" evidence="2">
    <location>
        <begin position="66"/>
        <end position="76"/>
    </location>
</feature>
<evidence type="ECO:0000256" key="1">
    <source>
        <dbReference type="ARBA" id="ARBA00008306"/>
    </source>
</evidence>
<name>A0A6G1FR56_9PEZI</name>
<evidence type="ECO:0000313" key="7">
    <source>
        <dbReference type="RefSeq" id="XP_033529888.1"/>
    </source>
</evidence>
<dbReference type="InterPro" id="IPR003734">
    <property type="entry name" value="DUF155"/>
</dbReference>
<dbReference type="PANTHER" id="PTHR16255">
    <property type="entry name" value="REQUIRED FOR MEIOTIC NUCLEAR DIVISION PROTEIN 1 HOMOLOG"/>
    <property type="match status" value="1"/>
</dbReference>
<keyword evidence="6" id="KW-1185">Reference proteome</keyword>
<dbReference type="RefSeq" id="XP_033529888.1">
    <property type="nucleotide sequence ID" value="XM_033682056.1"/>
</dbReference>
<reference evidence="7" key="3">
    <citation type="submission" date="2025-04" db="UniProtKB">
        <authorList>
            <consortium name="RefSeq"/>
        </authorList>
    </citation>
    <scope>IDENTIFICATION</scope>
    <source>
        <strain evidence="7">CBS 781.70</strain>
    </source>
</reference>
<evidence type="ECO:0000313" key="6">
    <source>
        <dbReference type="Proteomes" id="UP000504638"/>
    </source>
</evidence>
<dbReference type="AlphaFoldDB" id="A0A6G1FR56"/>
<feature type="region of interest" description="Disordered" evidence="2">
    <location>
        <begin position="217"/>
        <end position="266"/>
    </location>
</feature>
<dbReference type="Proteomes" id="UP000504638">
    <property type="component" value="Unplaced"/>
</dbReference>
<organism evidence="5">
    <name type="scientific">Eremomyces bilateralis CBS 781.70</name>
    <dbReference type="NCBI Taxonomy" id="1392243"/>
    <lineage>
        <taxon>Eukaryota</taxon>
        <taxon>Fungi</taxon>
        <taxon>Dikarya</taxon>
        <taxon>Ascomycota</taxon>
        <taxon>Pezizomycotina</taxon>
        <taxon>Dothideomycetes</taxon>
        <taxon>Dothideomycetes incertae sedis</taxon>
        <taxon>Eremomycetales</taxon>
        <taxon>Eremomycetaceae</taxon>
        <taxon>Eremomyces</taxon>
    </lineage>
</organism>
<evidence type="ECO:0000313" key="5">
    <source>
        <dbReference type="EMBL" id="KAF1808257.1"/>
    </source>
</evidence>
<gene>
    <name evidence="5 7" type="ORF">P152DRAFT_485613</name>
</gene>
<evidence type="ECO:0000256" key="3">
    <source>
        <dbReference type="SAM" id="Phobius"/>
    </source>
</evidence>
<feature type="region of interest" description="Disordered" evidence="2">
    <location>
        <begin position="1"/>
        <end position="76"/>
    </location>
</feature>
<reference evidence="7" key="2">
    <citation type="submission" date="2020-04" db="EMBL/GenBank/DDBJ databases">
        <authorList>
            <consortium name="NCBI Genome Project"/>
        </authorList>
    </citation>
    <scope>NUCLEOTIDE SEQUENCE</scope>
    <source>
        <strain evidence="7">CBS 781.70</strain>
    </source>
</reference>
<keyword evidence="3" id="KW-1133">Transmembrane helix</keyword>
<accession>A0A6G1FR56</accession>
<dbReference type="GO" id="GO:0005739">
    <property type="term" value="C:mitochondrion"/>
    <property type="evidence" value="ECO:0007669"/>
    <property type="project" value="UniProtKB-ARBA"/>
</dbReference>
<dbReference type="OrthoDB" id="18302at2759"/>
<keyword evidence="3" id="KW-0812">Transmembrane</keyword>
<comment type="similarity">
    <text evidence="1">Belongs to the RMD1/sif2 family.</text>
</comment>
<proteinExistence type="inferred from homology"/>
<feature type="compositionally biased region" description="Polar residues" evidence="2">
    <location>
        <begin position="217"/>
        <end position="229"/>
    </location>
</feature>
<reference evidence="5 7" key="1">
    <citation type="submission" date="2020-01" db="EMBL/GenBank/DDBJ databases">
        <authorList>
            <consortium name="DOE Joint Genome Institute"/>
            <person name="Haridas S."/>
            <person name="Albert R."/>
            <person name="Binder M."/>
            <person name="Bloem J."/>
            <person name="Labutti K."/>
            <person name="Salamov A."/>
            <person name="Andreopoulos B."/>
            <person name="Baker S.E."/>
            <person name="Barry K."/>
            <person name="Bills G."/>
            <person name="Bluhm B.H."/>
            <person name="Cannon C."/>
            <person name="Castanera R."/>
            <person name="Culley D.E."/>
            <person name="Daum C."/>
            <person name="Ezra D."/>
            <person name="Gonzalez J.B."/>
            <person name="Henrissat B."/>
            <person name="Kuo A."/>
            <person name="Liang C."/>
            <person name="Lipzen A."/>
            <person name="Lutzoni F."/>
            <person name="Magnuson J."/>
            <person name="Mondo S."/>
            <person name="Nolan M."/>
            <person name="Ohm R."/>
            <person name="Pangilinan J."/>
            <person name="Park H.-J."/>
            <person name="Ramirez L."/>
            <person name="Alfaro M."/>
            <person name="Sun H."/>
            <person name="Tritt A."/>
            <person name="Yoshinaga Y."/>
            <person name="Zwiers L.-H."/>
            <person name="Turgeon B.G."/>
            <person name="Goodwin S.B."/>
            <person name="Spatafora J.W."/>
            <person name="Crous P.W."/>
            <person name="Grigoriev I.V."/>
        </authorList>
    </citation>
    <scope>NUCLEOTIDE SEQUENCE</scope>
    <source>
        <strain evidence="5 7">CBS 781.70</strain>
    </source>
</reference>
<dbReference type="GeneID" id="54422626"/>
<feature type="compositionally biased region" description="Low complexity" evidence="2">
    <location>
        <begin position="46"/>
        <end position="65"/>
    </location>
</feature>
<evidence type="ECO:0000259" key="4">
    <source>
        <dbReference type="Pfam" id="PF02582"/>
    </source>
</evidence>
<dbReference type="EMBL" id="ML975187">
    <property type="protein sequence ID" value="KAF1808257.1"/>
    <property type="molecule type" value="Genomic_DNA"/>
</dbReference>
<evidence type="ECO:0000256" key="2">
    <source>
        <dbReference type="SAM" id="MobiDB-lite"/>
    </source>
</evidence>
<dbReference type="Pfam" id="PF02582">
    <property type="entry name" value="DUF155"/>
    <property type="match status" value="1"/>
</dbReference>
<feature type="compositionally biased region" description="Polar residues" evidence="2">
    <location>
        <begin position="32"/>
        <end position="45"/>
    </location>
</feature>
<feature type="domain" description="DUF155" evidence="4">
    <location>
        <begin position="319"/>
        <end position="490"/>
    </location>
</feature>
<keyword evidence="3" id="KW-0472">Membrane</keyword>
<dbReference type="InterPro" id="IPR051624">
    <property type="entry name" value="RMD1/Sad1-interacting"/>
</dbReference>
<sequence length="544" mass="61543">MASASESTPLLDDASSSTPSSSRHLPKPVRQVTFNPTVTSTSPNRHSTPLKPSLPLPSSHSTLPSRNGSAPLTSSASLMSGLNTKLRRRHSQGAVSGFPPHLSKIGPQRTTKTVQKLKILPDPQYGDEGPDEDSGRDVYAQYTRLKDPRSRRDAARLTKADKERLPRATAYCVAGKYKSDDVLRWLKSKGRTRGTMPKVFDECIYSPYSYSYGHSMSRSGGQSARTTRQYHSHEVGNLRGSMDSPRLVPQQERRHSDSTVEIDQPQIRERTDEMMDYGESGRDSVKDYQETRQYYDDTYSPSETPGDLDFDIDVPIPEVFIFDYGTVVIWGMTAAEEMRFLKELLKFEEEKIDKSQAQTEDFSFYYTREYQSRIYNDFISLSDKKNYMIKLTISHAMAQSVKTSYFEKLVDETIDASKELPNQIAETGKAKLGRKQLQMEIGKLFLLRINIHLQGSILDAPELMWSEPALDPLYQAVRGYLEMDQRVDLLMERVTVIGDLLSVLKDQLSHSYEELLEWIIIILIAAEIMVAAINIVVDLYAGGD</sequence>
<protein>
    <submittedName>
        <fullName evidence="5 7">DUF155-domain-containing protein</fullName>
    </submittedName>
</protein>